<accession>A0A6P4J1E2</accession>
<dbReference type="InterPro" id="IPR041698">
    <property type="entry name" value="Methyltransf_25"/>
</dbReference>
<dbReference type="CDD" id="cd02440">
    <property type="entry name" value="AdoMet_MTases"/>
    <property type="match status" value="1"/>
</dbReference>
<dbReference type="GO" id="GO:0042054">
    <property type="term" value="F:histone methyltransferase activity"/>
    <property type="evidence" value="ECO:0007669"/>
    <property type="project" value="TreeGrafter"/>
</dbReference>
<dbReference type="Pfam" id="PF13649">
    <property type="entry name" value="Methyltransf_25"/>
    <property type="match status" value="1"/>
</dbReference>
<dbReference type="SUPFAM" id="SSF53335">
    <property type="entry name" value="S-adenosyl-L-methionine-dependent methyltransferases"/>
    <property type="match status" value="1"/>
</dbReference>
<evidence type="ECO:0000256" key="7">
    <source>
        <dbReference type="SAM" id="MobiDB-lite"/>
    </source>
</evidence>
<evidence type="ECO:0000256" key="5">
    <source>
        <dbReference type="ARBA" id="ARBA00042685"/>
    </source>
</evidence>
<evidence type="ECO:0000313" key="11">
    <source>
        <dbReference type="RefSeq" id="XP_017028318.2"/>
    </source>
</evidence>
<dbReference type="RefSeq" id="XP_017028318.2">
    <property type="nucleotide sequence ID" value="XM_017172829.3"/>
</dbReference>
<feature type="region of interest" description="Disordered" evidence="7">
    <location>
        <begin position="110"/>
        <end position="196"/>
    </location>
</feature>
<dbReference type="Pfam" id="PF22528">
    <property type="entry name" value="PRMT_C"/>
    <property type="match status" value="1"/>
</dbReference>
<keyword evidence="1 6" id="KW-0489">Methyltransferase</keyword>
<dbReference type="PANTHER" id="PTHR11006:SF73">
    <property type="entry name" value="PROTEIN ARGININE N-METHYLTRANSFERASE 6"/>
    <property type="match status" value="1"/>
</dbReference>
<feature type="domain" description="Protein arginine N-methyltransferase" evidence="9">
    <location>
        <begin position="398"/>
        <end position="545"/>
    </location>
</feature>
<evidence type="ECO:0000256" key="4">
    <source>
        <dbReference type="ARBA" id="ARBA00040406"/>
    </source>
</evidence>
<proteinExistence type="predicted"/>
<name>A0A6P4J1E2_DROKI</name>
<dbReference type="Gene3D" id="2.70.160.11">
    <property type="entry name" value="Hnrnp arginine n-methyltransferase1"/>
    <property type="match status" value="1"/>
</dbReference>
<dbReference type="PANTHER" id="PTHR11006">
    <property type="entry name" value="PROTEIN ARGININE N-METHYLTRANSFERASE"/>
    <property type="match status" value="1"/>
</dbReference>
<dbReference type="GO" id="GO:0032259">
    <property type="term" value="P:methylation"/>
    <property type="evidence" value="ECO:0007669"/>
    <property type="project" value="UniProtKB-KW"/>
</dbReference>
<dbReference type="InterPro" id="IPR055135">
    <property type="entry name" value="PRMT_dom"/>
</dbReference>
<dbReference type="InterPro" id="IPR025799">
    <property type="entry name" value="Arg_MeTrfase"/>
</dbReference>
<dbReference type="GeneID" id="108078781"/>
<protein>
    <recommendedName>
        <fullName evidence="4">Protein arginine N-methyltransferase 6</fullName>
    </recommendedName>
    <alternativeName>
        <fullName evidence="5">Histone-arginine N-methyltransferase PRMT6</fullName>
    </alternativeName>
</protein>
<dbReference type="OrthoDB" id="7848332at2759"/>
<keyword evidence="10" id="KW-1185">Reference proteome</keyword>
<evidence type="ECO:0000256" key="6">
    <source>
        <dbReference type="PROSITE-ProRule" id="PRU01015"/>
    </source>
</evidence>
<evidence type="ECO:0000259" key="9">
    <source>
        <dbReference type="Pfam" id="PF22528"/>
    </source>
</evidence>
<dbReference type="GO" id="GO:0016274">
    <property type="term" value="F:protein-arginine N-methyltransferase activity"/>
    <property type="evidence" value="ECO:0007669"/>
    <property type="project" value="InterPro"/>
</dbReference>
<dbReference type="Proteomes" id="UP001652661">
    <property type="component" value="Chromosome 3L"/>
</dbReference>
<keyword evidence="3 6" id="KW-0949">S-adenosyl-L-methionine</keyword>
<organism evidence="10 11">
    <name type="scientific">Drosophila kikkawai</name>
    <name type="common">Fruit fly</name>
    <dbReference type="NCBI Taxonomy" id="30033"/>
    <lineage>
        <taxon>Eukaryota</taxon>
        <taxon>Metazoa</taxon>
        <taxon>Ecdysozoa</taxon>
        <taxon>Arthropoda</taxon>
        <taxon>Hexapoda</taxon>
        <taxon>Insecta</taxon>
        <taxon>Pterygota</taxon>
        <taxon>Neoptera</taxon>
        <taxon>Endopterygota</taxon>
        <taxon>Diptera</taxon>
        <taxon>Brachycera</taxon>
        <taxon>Muscomorpha</taxon>
        <taxon>Ephydroidea</taxon>
        <taxon>Drosophilidae</taxon>
        <taxon>Drosophila</taxon>
        <taxon>Sophophora</taxon>
    </lineage>
</organism>
<feature type="compositionally biased region" description="Basic and acidic residues" evidence="7">
    <location>
        <begin position="162"/>
        <end position="176"/>
    </location>
</feature>
<reference evidence="11" key="1">
    <citation type="submission" date="2025-08" db="UniProtKB">
        <authorList>
            <consortium name="RefSeq"/>
        </authorList>
    </citation>
    <scope>IDENTIFICATION</scope>
    <source>
        <strain evidence="11">14028-0561.14</strain>
        <tissue evidence="11">Whole fly</tissue>
    </source>
</reference>
<evidence type="ECO:0000256" key="3">
    <source>
        <dbReference type="ARBA" id="ARBA00022691"/>
    </source>
</evidence>
<evidence type="ECO:0000256" key="2">
    <source>
        <dbReference type="ARBA" id="ARBA00022679"/>
    </source>
</evidence>
<evidence type="ECO:0000256" key="1">
    <source>
        <dbReference type="ARBA" id="ARBA00022603"/>
    </source>
</evidence>
<dbReference type="PROSITE" id="PS51678">
    <property type="entry name" value="SAM_MT_PRMT"/>
    <property type="match status" value="1"/>
</dbReference>
<sequence length="604" mass="68670">MSSASPSPTHCFKSFSIALSLAVCVSCKLFFIRNLPQMPGNKNTKTVKAVSTATNTRKKPIKLSLTDFHALLDQKKTPENVQKMNPVNGTAESQIWQSGRTRCRGSFCDRNLGVPEHRNPVTQVERSLVEARQTPKKSKDTANGFSEVPKEAKSSSTKASKHSGEPTKNGHSEKSKVVPKNHKFPKNGLSAIPGNSETNGCLNNSAITILKRPNQLDSKRGRPKTQVRSCPRIPTPPRDVPPELKPVDCMTSADFRHDYGAHLENMRSRLKCQDHMRFFAEAIQKNQHLFKGSSILVLCCGPGTLALMAAKAGARRVYAVDYSKVTSYTKLVVQENRMENIIEVIQGRIAAIRLPQKVDGILCNWMGHCLLFESEILEVLEARDRWLKEDGFILPDLGSLYLVGSEERMLKNDRCNWWLSVYGFNMNAMRRYALAEPRYAKTTGKQLLTLAHPILGLDLNTVKKEDLFIDHPIRLQVKKQGYLECFLLYFDVEFSRSHTPVKMSCNPCMRIPYKSLWQQTVLFVEKAFVMRPNRHYMGKLKFKPLRPGSLKEMEILIEFYGCENFDDDWYGGYCDRLVTKRWLMLEHFQTVDEVASCQDELVEI</sequence>
<evidence type="ECO:0000259" key="8">
    <source>
        <dbReference type="Pfam" id="PF13649"/>
    </source>
</evidence>
<dbReference type="Gene3D" id="3.40.50.150">
    <property type="entry name" value="Vaccinia Virus protein VP39"/>
    <property type="match status" value="1"/>
</dbReference>
<gene>
    <name evidence="11" type="primary">LOC108078781</name>
</gene>
<evidence type="ECO:0000313" key="10">
    <source>
        <dbReference type="Proteomes" id="UP001652661"/>
    </source>
</evidence>
<dbReference type="InterPro" id="IPR029063">
    <property type="entry name" value="SAM-dependent_MTases_sf"/>
</dbReference>
<feature type="region of interest" description="Disordered" evidence="7">
    <location>
        <begin position="213"/>
        <end position="245"/>
    </location>
</feature>
<feature type="domain" description="Methyltransferase" evidence="8">
    <location>
        <begin position="295"/>
        <end position="391"/>
    </location>
</feature>
<keyword evidence="2 6" id="KW-0808">Transferase</keyword>